<dbReference type="HOGENOM" id="CLU_1514883_0_0_4"/>
<keyword evidence="1" id="KW-0812">Transmembrane</keyword>
<protein>
    <recommendedName>
        <fullName evidence="4">Transmembrane protein</fullName>
    </recommendedName>
</protein>
<dbReference type="Proteomes" id="UP000006552">
    <property type="component" value="Chromosome"/>
</dbReference>
<evidence type="ECO:0000256" key="1">
    <source>
        <dbReference type="SAM" id="Phobius"/>
    </source>
</evidence>
<feature type="transmembrane region" description="Helical" evidence="1">
    <location>
        <begin position="129"/>
        <end position="146"/>
    </location>
</feature>
<dbReference type="EMBL" id="CR555306">
    <property type="protein sequence ID" value="CAI06173.1"/>
    <property type="molecule type" value="Genomic_DNA"/>
</dbReference>
<dbReference type="AlphaFoldDB" id="Q5P936"/>
<evidence type="ECO:0008006" key="4">
    <source>
        <dbReference type="Google" id="ProtNLM"/>
    </source>
</evidence>
<name>Q5P936_AROAE</name>
<organism evidence="2 3">
    <name type="scientific">Aromatoleum aromaticum (strain DSM 19018 / LMG 30748 / EbN1)</name>
    <name type="common">Azoarcus sp. (strain EbN1)</name>
    <dbReference type="NCBI Taxonomy" id="76114"/>
    <lineage>
        <taxon>Bacteria</taxon>
        <taxon>Pseudomonadati</taxon>
        <taxon>Pseudomonadota</taxon>
        <taxon>Betaproteobacteria</taxon>
        <taxon>Rhodocyclales</taxon>
        <taxon>Rhodocyclaceae</taxon>
        <taxon>Aromatoleum</taxon>
    </lineage>
</organism>
<dbReference type="eggNOG" id="ENOG502ZEMG">
    <property type="taxonomic scope" value="Bacteria"/>
</dbReference>
<dbReference type="KEGG" id="eba:ebA93"/>
<proteinExistence type="predicted"/>
<keyword evidence="1" id="KW-1133">Transmembrane helix</keyword>
<dbReference type="STRING" id="76114.ebA93"/>
<feature type="transmembrane region" description="Helical" evidence="1">
    <location>
        <begin position="153"/>
        <end position="174"/>
    </location>
</feature>
<evidence type="ECO:0000313" key="3">
    <source>
        <dbReference type="Proteomes" id="UP000006552"/>
    </source>
</evidence>
<keyword evidence="3" id="KW-1185">Reference proteome</keyword>
<evidence type="ECO:0000313" key="2">
    <source>
        <dbReference type="EMBL" id="CAI06173.1"/>
    </source>
</evidence>
<accession>Q5P936</accession>
<gene>
    <name evidence="2" type="ORF">ebA93</name>
</gene>
<keyword evidence="1" id="KW-0472">Membrane</keyword>
<reference evidence="2 3" key="1">
    <citation type="journal article" date="2005" name="Arch. Microbiol.">
        <title>The genome sequence of an anaerobic aromatic-degrading denitrifying bacterium, strain EbN1.</title>
        <authorList>
            <person name="Rabus R."/>
            <person name="Kube M."/>
            <person name="Heider J."/>
            <person name="Beck A."/>
            <person name="Heitmann K."/>
            <person name="Widdel F."/>
            <person name="Reinhardt R."/>
        </authorList>
    </citation>
    <scope>NUCLEOTIDE SEQUENCE [LARGE SCALE GENOMIC DNA]</scope>
    <source>
        <strain evidence="2 3">EbN1</strain>
    </source>
</reference>
<sequence length="177" mass="19966">MLSRASRRKRETCPRSRSSIQDCVTSRRSAASTFQGAWRWLRPFEHARQFHYHSAPEPRYRSSMSTRYGRRAADGTLEYHDSKETLIAAERRESSESRAGFFGLIGLLLGGVLAYVAILKLDVMDWPKWLRLSCIVLGAGVGAFTLSKLADLIWSLIQFLIGIAVLYGIGSILWKAL</sequence>
<feature type="transmembrane region" description="Helical" evidence="1">
    <location>
        <begin position="99"/>
        <end position="117"/>
    </location>
</feature>